<accession>A0A1N7RY36</accession>
<evidence type="ECO:0000313" key="2">
    <source>
        <dbReference type="EMBL" id="SIT40046.1"/>
    </source>
</evidence>
<keyword evidence="3" id="KW-1185">Reference proteome</keyword>
<feature type="compositionally biased region" description="Gly residues" evidence="1">
    <location>
        <begin position="51"/>
        <end position="62"/>
    </location>
</feature>
<reference evidence="2 3" key="1">
    <citation type="submission" date="2016-12" db="EMBL/GenBank/DDBJ databases">
        <authorList>
            <person name="Song W.-J."/>
            <person name="Kurnit D.M."/>
        </authorList>
    </citation>
    <scope>NUCLEOTIDE SEQUENCE [LARGE SCALE GENOMIC DNA]</scope>
    <source>
        <strain evidence="2 3">STM7296</strain>
    </source>
</reference>
<protein>
    <submittedName>
        <fullName evidence="2">Uncharacterized protein</fullName>
    </submittedName>
</protein>
<feature type="region of interest" description="Disordered" evidence="1">
    <location>
        <begin position="1"/>
        <end position="62"/>
    </location>
</feature>
<name>A0A1N7RY36_9BURK</name>
<evidence type="ECO:0000256" key="1">
    <source>
        <dbReference type="SAM" id="MobiDB-lite"/>
    </source>
</evidence>
<gene>
    <name evidence="2" type="ORF">BN2475_240040</name>
</gene>
<evidence type="ECO:0000313" key="3">
    <source>
        <dbReference type="Proteomes" id="UP000187012"/>
    </source>
</evidence>
<dbReference type="Proteomes" id="UP000187012">
    <property type="component" value="Unassembled WGS sequence"/>
</dbReference>
<organism evidence="2 3">
    <name type="scientific">Paraburkholderia ribeironis</name>
    <dbReference type="NCBI Taxonomy" id="1247936"/>
    <lineage>
        <taxon>Bacteria</taxon>
        <taxon>Pseudomonadati</taxon>
        <taxon>Pseudomonadota</taxon>
        <taxon>Betaproteobacteria</taxon>
        <taxon>Burkholderiales</taxon>
        <taxon>Burkholderiaceae</taxon>
        <taxon>Paraburkholderia</taxon>
    </lineage>
</organism>
<sequence length="62" mass="6732">MSGIKRIDSGHPAYQAAPHRTTRYPAEHATLTASSRKRQRPCAPHRKVGRGKVGIGGKPSDK</sequence>
<proteinExistence type="predicted"/>
<dbReference type="EMBL" id="CYGX02000024">
    <property type="protein sequence ID" value="SIT40046.1"/>
    <property type="molecule type" value="Genomic_DNA"/>
</dbReference>
<feature type="compositionally biased region" description="Basic residues" evidence="1">
    <location>
        <begin position="35"/>
        <end position="50"/>
    </location>
</feature>
<dbReference type="AlphaFoldDB" id="A0A1N7RY36"/>